<feature type="compositionally biased region" description="Basic residues" evidence="1">
    <location>
        <begin position="766"/>
        <end position="777"/>
    </location>
</feature>
<accession>W9YS65</accession>
<dbReference type="eggNOG" id="KOG3854">
    <property type="taxonomic scope" value="Eukaryota"/>
</dbReference>
<keyword evidence="4" id="KW-1185">Reference proteome</keyword>
<evidence type="ECO:0000313" key="4">
    <source>
        <dbReference type="Proteomes" id="UP000019478"/>
    </source>
</evidence>
<proteinExistence type="predicted"/>
<evidence type="ECO:0000313" key="3">
    <source>
        <dbReference type="EMBL" id="EXJ85129.1"/>
    </source>
</evidence>
<dbReference type="Proteomes" id="UP000019478">
    <property type="component" value="Unassembled WGS sequence"/>
</dbReference>
<dbReference type="EMBL" id="AMGY01000004">
    <property type="protein sequence ID" value="EXJ85129.1"/>
    <property type="molecule type" value="Genomic_DNA"/>
</dbReference>
<feature type="compositionally biased region" description="Low complexity" evidence="1">
    <location>
        <begin position="778"/>
        <end position="806"/>
    </location>
</feature>
<feature type="compositionally biased region" description="Basic residues" evidence="1">
    <location>
        <begin position="262"/>
        <end position="279"/>
    </location>
</feature>
<organism evidence="3 4">
    <name type="scientific">Capronia epimyces CBS 606.96</name>
    <dbReference type="NCBI Taxonomy" id="1182542"/>
    <lineage>
        <taxon>Eukaryota</taxon>
        <taxon>Fungi</taxon>
        <taxon>Dikarya</taxon>
        <taxon>Ascomycota</taxon>
        <taxon>Pezizomycotina</taxon>
        <taxon>Eurotiomycetes</taxon>
        <taxon>Chaetothyriomycetidae</taxon>
        <taxon>Chaetothyriales</taxon>
        <taxon>Herpotrichiellaceae</taxon>
        <taxon>Capronia</taxon>
    </lineage>
</organism>
<feature type="compositionally biased region" description="Low complexity" evidence="1">
    <location>
        <begin position="425"/>
        <end position="440"/>
    </location>
</feature>
<feature type="compositionally biased region" description="Basic and acidic residues" evidence="1">
    <location>
        <begin position="306"/>
        <end position="321"/>
    </location>
</feature>
<feature type="compositionally biased region" description="Basic and acidic residues" evidence="1">
    <location>
        <begin position="280"/>
        <end position="299"/>
    </location>
</feature>
<evidence type="ECO:0000256" key="1">
    <source>
        <dbReference type="SAM" id="MobiDB-lite"/>
    </source>
</evidence>
<feature type="compositionally biased region" description="Low complexity" evidence="1">
    <location>
        <begin position="507"/>
        <end position="530"/>
    </location>
</feature>
<dbReference type="AlphaFoldDB" id="W9YS65"/>
<dbReference type="GO" id="GO:0005634">
    <property type="term" value="C:nucleus"/>
    <property type="evidence" value="ECO:0007669"/>
    <property type="project" value="TreeGrafter"/>
</dbReference>
<gene>
    <name evidence="3" type="ORF">A1O3_05804</name>
</gene>
<dbReference type="STRING" id="1182542.W9YS65"/>
<feature type="region of interest" description="Disordered" evidence="1">
    <location>
        <begin position="378"/>
        <end position="454"/>
    </location>
</feature>
<dbReference type="PANTHER" id="PTHR23099:SF0">
    <property type="entry name" value="GERM CELL NUCLEAR ACIDIC PROTEIN"/>
    <property type="match status" value="1"/>
</dbReference>
<feature type="region of interest" description="Disordered" evidence="1">
    <location>
        <begin position="230"/>
        <end position="361"/>
    </location>
</feature>
<feature type="region of interest" description="Disordered" evidence="1">
    <location>
        <begin position="489"/>
        <end position="540"/>
    </location>
</feature>
<feature type="compositionally biased region" description="Basic and acidic residues" evidence="1">
    <location>
        <begin position="497"/>
        <end position="506"/>
    </location>
</feature>
<sequence>MSPYSSEDDLPDLAAILAPKPLMATGTNTSLRRSPRKQAALGADVSRSPEKRDRGIPSPRKQVLPSSRPIAREHLSPEKLAVAKKPQSSVGLNVPLLPRNSTTTEATLRLSSNNLRSPANGRRPLKVSHVDSLLLPLKAMALEESDTQTGHAGPVAEAGMRFVNKRGKAMMSDWEKATRSSKAESVACKDQPRRGYASRFVLTEAWCNDDGLDSMDEEDEDEDTDLSGFIVDDDAELSYHDSPSSESDDDKEMSRRSPTRPVPRRRLQRGSPARRRLSFSRHESSSQSDKENEPADKLSHALQDMCLDHDKQHKRDEREVEVIDLTSSPVQKPEFGMNTRSELDSREFAKASPPNPLPVKSIPLDDLDAILKLEAPLPRPALLLPPKNMPTQRVLATDGEDGKGRSDDRAEDESGTLPATPPRSPTKLKSPSKLLSPSKRQTIPQSPHRQSMDSFWDHNVINEWNDAYSPRKVPATSPRKRLFAPFTIFSDSDSDSASEKEHKFNESSDSLPSPCSSPRKSKSRPQSPTKSPEKVEKKRLLEEKRAAAIRKKEFDARKEKMAIDLLRELDINVADSRLGSLSHSTGGVQIKWSKTLRSTAGRANWKRTVTRLSGSPVKGGENEGPGVNVRHYASVELAEKIIDCEDRLVNTLAHEFCHLANFMISNVRDQPHGASFKRWAAKVTSHLRQSHVDVWRQVQVTTKHSYVINHKYLWACVGRDRTPAMDFLNLDQDGGCGAEYGRHSKSIDTEKHRCGRCKGRLVQVRPKPRASPQKKSKTGSSREGSVESSGSGSGSRSSSDGRTGSVLGSMIEEVELSD</sequence>
<dbReference type="Pfam" id="PF17283">
    <property type="entry name" value="Zn_ribbon_SprT"/>
    <property type="match status" value="1"/>
</dbReference>
<comment type="caution">
    <text evidence="3">The sequence shown here is derived from an EMBL/GenBank/DDBJ whole genome shotgun (WGS) entry which is preliminary data.</text>
</comment>
<dbReference type="SMART" id="SM00731">
    <property type="entry name" value="SprT"/>
    <property type="match status" value="1"/>
</dbReference>
<protein>
    <recommendedName>
        <fullName evidence="2">SprT-like domain-containing protein</fullName>
    </recommendedName>
</protein>
<dbReference type="Pfam" id="PF10263">
    <property type="entry name" value="SprT-like"/>
    <property type="match status" value="1"/>
</dbReference>
<dbReference type="InterPro" id="IPR035240">
    <property type="entry name" value="SprT_Zn_ribbon"/>
</dbReference>
<feature type="compositionally biased region" description="Basic and acidic residues" evidence="1">
    <location>
        <begin position="531"/>
        <end position="540"/>
    </location>
</feature>
<dbReference type="RefSeq" id="XP_007734114.1">
    <property type="nucleotide sequence ID" value="XM_007735924.1"/>
</dbReference>
<evidence type="ECO:0000259" key="2">
    <source>
        <dbReference type="SMART" id="SM00731"/>
    </source>
</evidence>
<feature type="domain" description="SprT-like" evidence="2">
    <location>
        <begin position="567"/>
        <end position="764"/>
    </location>
</feature>
<feature type="region of interest" description="Disordered" evidence="1">
    <location>
        <begin position="758"/>
        <end position="818"/>
    </location>
</feature>
<name>W9YS65_9EURO</name>
<dbReference type="GO" id="GO:0006950">
    <property type="term" value="P:response to stress"/>
    <property type="evidence" value="ECO:0007669"/>
    <property type="project" value="UniProtKB-ARBA"/>
</dbReference>
<feature type="compositionally biased region" description="Polar residues" evidence="1">
    <location>
        <begin position="441"/>
        <end position="453"/>
    </location>
</feature>
<reference evidence="3 4" key="1">
    <citation type="submission" date="2013-03" db="EMBL/GenBank/DDBJ databases">
        <title>The Genome Sequence of Capronia epimyces CBS 606.96.</title>
        <authorList>
            <consortium name="The Broad Institute Genomics Platform"/>
            <person name="Cuomo C."/>
            <person name="de Hoog S."/>
            <person name="Gorbushina A."/>
            <person name="Walker B."/>
            <person name="Young S.K."/>
            <person name="Zeng Q."/>
            <person name="Gargeya S."/>
            <person name="Fitzgerald M."/>
            <person name="Haas B."/>
            <person name="Abouelleil A."/>
            <person name="Allen A.W."/>
            <person name="Alvarado L."/>
            <person name="Arachchi H.M."/>
            <person name="Berlin A.M."/>
            <person name="Chapman S.B."/>
            <person name="Gainer-Dewar J."/>
            <person name="Goldberg J."/>
            <person name="Griggs A."/>
            <person name="Gujja S."/>
            <person name="Hansen M."/>
            <person name="Howarth C."/>
            <person name="Imamovic A."/>
            <person name="Ireland A."/>
            <person name="Larimer J."/>
            <person name="McCowan C."/>
            <person name="Murphy C."/>
            <person name="Pearson M."/>
            <person name="Poon T.W."/>
            <person name="Priest M."/>
            <person name="Roberts A."/>
            <person name="Saif S."/>
            <person name="Shea T."/>
            <person name="Sisk P."/>
            <person name="Sykes S."/>
            <person name="Wortman J."/>
            <person name="Nusbaum C."/>
            <person name="Birren B."/>
        </authorList>
    </citation>
    <scope>NUCLEOTIDE SEQUENCE [LARGE SCALE GENOMIC DNA]</scope>
    <source>
        <strain evidence="3 4">CBS 606.96</strain>
    </source>
</reference>
<dbReference type="OrthoDB" id="20772at2759"/>
<dbReference type="InterPro" id="IPR006640">
    <property type="entry name" value="SprT-like_domain"/>
</dbReference>
<dbReference type="HOGENOM" id="CLU_012966_2_1_1"/>
<dbReference type="GeneID" id="19169914"/>
<feature type="region of interest" description="Disordered" evidence="1">
    <location>
        <begin position="20"/>
        <end position="98"/>
    </location>
</feature>
<dbReference type="PANTHER" id="PTHR23099">
    <property type="entry name" value="TRANSCRIPTIONAL REGULATOR"/>
    <property type="match status" value="1"/>
</dbReference>